<dbReference type="InterPro" id="IPR005025">
    <property type="entry name" value="FMN_Rdtase-like_dom"/>
</dbReference>
<evidence type="ECO:0000259" key="1">
    <source>
        <dbReference type="Pfam" id="PF03358"/>
    </source>
</evidence>
<keyword evidence="3" id="KW-1185">Reference proteome</keyword>
<dbReference type="PANTHER" id="PTHR30543">
    <property type="entry name" value="CHROMATE REDUCTASE"/>
    <property type="match status" value="1"/>
</dbReference>
<comment type="caution">
    <text evidence="2">The sequence shown here is derived from an EMBL/GenBank/DDBJ whole genome shotgun (WGS) entry which is preliminary data.</text>
</comment>
<dbReference type="GO" id="GO:0016491">
    <property type="term" value="F:oxidoreductase activity"/>
    <property type="evidence" value="ECO:0007669"/>
    <property type="project" value="InterPro"/>
</dbReference>
<dbReference type="PANTHER" id="PTHR30543:SF21">
    <property type="entry name" value="NAD(P)H-DEPENDENT FMN REDUCTASE LOT6"/>
    <property type="match status" value="1"/>
</dbReference>
<dbReference type="Proteomes" id="UP001174909">
    <property type="component" value="Unassembled WGS sequence"/>
</dbReference>
<dbReference type="InterPro" id="IPR029039">
    <property type="entry name" value="Flavoprotein-like_sf"/>
</dbReference>
<sequence>MPKMKPTNNQSIYVVAICGSLREGSSTHAALQIALSGAKDSGAEVELLQLSEYELVFQGSVANEDDYPAGVFKLREKVKRAHGILLGSPEYHGSFSGVLKSALDLMGFDDLSIRSSDSSVSPVDGWEP</sequence>
<proteinExistence type="predicted"/>
<evidence type="ECO:0000313" key="3">
    <source>
        <dbReference type="Proteomes" id="UP001174909"/>
    </source>
</evidence>
<feature type="domain" description="NADPH-dependent FMN reductase-like" evidence="1">
    <location>
        <begin position="14"/>
        <end position="108"/>
    </location>
</feature>
<dbReference type="Gene3D" id="3.40.50.360">
    <property type="match status" value="1"/>
</dbReference>
<dbReference type="AlphaFoldDB" id="A0AA35RKD0"/>
<protein>
    <submittedName>
        <fullName evidence="2">FMN-dependent NADPH-azoreductase</fullName>
    </submittedName>
</protein>
<dbReference type="GO" id="GO:0010181">
    <property type="term" value="F:FMN binding"/>
    <property type="evidence" value="ECO:0007669"/>
    <property type="project" value="TreeGrafter"/>
</dbReference>
<dbReference type="GO" id="GO:0005829">
    <property type="term" value="C:cytosol"/>
    <property type="evidence" value="ECO:0007669"/>
    <property type="project" value="TreeGrafter"/>
</dbReference>
<accession>A0AA35RKD0</accession>
<name>A0AA35RKD0_GEOBA</name>
<reference evidence="2" key="1">
    <citation type="submission" date="2023-03" db="EMBL/GenBank/DDBJ databases">
        <authorList>
            <person name="Steffen K."/>
            <person name="Cardenas P."/>
        </authorList>
    </citation>
    <scope>NUCLEOTIDE SEQUENCE</scope>
</reference>
<dbReference type="InterPro" id="IPR050712">
    <property type="entry name" value="NAD(P)H-dep_reductase"/>
</dbReference>
<dbReference type="Pfam" id="PF03358">
    <property type="entry name" value="FMN_red"/>
    <property type="match status" value="1"/>
</dbReference>
<evidence type="ECO:0000313" key="2">
    <source>
        <dbReference type="EMBL" id="CAI8012196.1"/>
    </source>
</evidence>
<organism evidence="2 3">
    <name type="scientific">Geodia barretti</name>
    <name type="common">Barrett's horny sponge</name>
    <dbReference type="NCBI Taxonomy" id="519541"/>
    <lineage>
        <taxon>Eukaryota</taxon>
        <taxon>Metazoa</taxon>
        <taxon>Porifera</taxon>
        <taxon>Demospongiae</taxon>
        <taxon>Heteroscleromorpha</taxon>
        <taxon>Tetractinellida</taxon>
        <taxon>Astrophorina</taxon>
        <taxon>Geodiidae</taxon>
        <taxon>Geodia</taxon>
    </lineage>
</organism>
<dbReference type="EMBL" id="CASHTH010001169">
    <property type="protein sequence ID" value="CAI8012196.1"/>
    <property type="molecule type" value="Genomic_DNA"/>
</dbReference>
<gene>
    <name evidence="2" type="ORF">GBAR_LOCUS7828</name>
</gene>
<dbReference type="SUPFAM" id="SSF52218">
    <property type="entry name" value="Flavoproteins"/>
    <property type="match status" value="1"/>
</dbReference>